<accession>A0A9P6UGQ8</accession>
<dbReference type="OrthoDB" id="194443at2759"/>
<feature type="region of interest" description="Disordered" evidence="1">
    <location>
        <begin position="94"/>
        <end position="119"/>
    </location>
</feature>
<evidence type="ECO:0000256" key="1">
    <source>
        <dbReference type="SAM" id="MobiDB-lite"/>
    </source>
</evidence>
<dbReference type="AlphaFoldDB" id="A0A9P6UGQ8"/>
<feature type="compositionally biased region" description="Gly residues" evidence="1">
    <location>
        <begin position="293"/>
        <end position="308"/>
    </location>
</feature>
<protein>
    <submittedName>
        <fullName evidence="2">Uncharacterized protein</fullName>
    </submittedName>
</protein>
<name>A0A9P6UGQ8_9FUNG</name>
<comment type="caution">
    <text evidence="2">The sequence shown here is derived from an EMBL/GenBank/DDBJ whole genome shotgun (WGS) entry which is preliminary data.</text>
</comment>
<feature type="compositionally biased region" description="Polar residues" evidence="1">
    <location>
        <begin position="98"/>
        <end position="113"/>
    </location>
</feature>
<gene>
    <name evidence="2" type="ORF">BGZ97_004885</name>
</gene>
<proteinExistence type="predicted"/>
<evidence type="ECO:0000313" key="2">
    <source>
        <dbReference type="EMBL" id="KAG0295185.1"/>
    </source>
</evidence>
<keyword evidence="3" id="KW-1185">Reference proteome</keyword>
<organism evidence="2 3">
    <name type="scientific">Linnemannia gamsii</name>
    <dbReference type="NCBI Taxonomy" id="64522"/>
    <lineage>
        <taxon>Eukaryota</taxon>
        <taxon>Fungi</taxon>
        <taxon>Fungi incertae sedis</taxon>
        <taxon>Mucoromycota</taxon>
        <taxon>Mortierellomycotina</taxon>
        <taxon>Mortierellomycetes</taxon>
        <taxon>Mortierellales</taxon>
        <taxon>Mortierellaceae</taxon>
        <taxon>Linnemannia</taxon>
    </lineage>
</organism>
<feature type="non-terminal residue" evidence="2">
    <location>
        <position position="708"/>
    </location>
</feature>
<dbReference type="EMBL" id="JAAAIN010002258">
    <property type="protein sequence ID" value="KAG0295185.1"/>
    <property type="molecule type" value="Genomic_DNA"/>
</dbReference>
<evidence type="ECO:0000313" key="3">
    <source>
        <dbReference type="Proteomes" id="UP000823405"/>
    </source>
</evidence>
<sequence length="708" mass="77861">MRTAELIALLRSHDRNKPTVRDHLALFDTTRQSHLLGELSNWLLVELHKYQDRQTGPNDLETLQQGSIHSQIRHTLKAIITVLQSATASTSTTDANGAITTHNGNGAASTTPTDAKKKTAVPLDDRGREKILDNFLTPILIGTVPLGPRVDSTDVQLMCAKILSFCTNPLTTNSPFPPQDFARRMMSVSPSNGITALGSQPSSTKQRRSGGPDVVLALSSLLRSPLIKLQEYGLRILTSHKFIVQERLAWEILPSLRSVLEELKKDLSTILTGSMSLFQADQDVVDGLENPRGGAGTSNGQGGGGGPGKSDESSPVGVRSRGLLLLQSFLQEAGRHTTSALLLQQPHGPIKLTQIQEAAPMSLLVDIWREHQEIFFLDKAALPSCDRLVLVLCGAIYWTCWIFKERESAMAVLLEEGMDTLLAWYGYYITSHYVDDQDHEHDNKDKAIPSGILAQDSSTVRKEAVLKHQASVLEYLTKLMANLVSNKNHHTALYSGYPRPVGLTIMRRTIEFFDDIPTPSALLTTAGVATTDLASLPLHNNNGDTNIIINNSTAVQLIRLKPGILEAMLGVLSGCFGANRASEDLIVYSRVPNVLVMLLSEPVTRDLFGTPSKELPEATSRRILHLTLSLLQGFLKHDGVNAWIEKVTWNEWTVGYTALVERIMRPLDQEAETARTYFMDSHKTCIASDYPPIPELTPDTEMGLKALK</sequence>
<dbReference type="Proteomes" id="UP000823405">
    <property type="component" value="Unassembled WGS sequence"/>
</dbReference>
<feature type="region of interest" description="Disordered" evidence="1">
    <location>
        <begin position="288"/>
        <end position="316"/>
    </location>
</feature>
<reference evidence="2" key="1">
    <citation type="journal article" date="2020" name="Fungal Divers.">
        <title>Resolving the Mortierellaceae phylogeny through synthesis of multi-gene phylogenetics and phylogenomics.</title>
        <authorList>
            <person name="Vandepol N."/>
            <person name="Liber J."/>
            <person name="Desiro A."/>
            <person name="Na H."/>
            <person name="Kennedy M."/>
            <person name="Barry K."/>
            <person name="Grigoriev I.V."/>
            <person name="Miller A.N."/>
            <person name="O'Donnell K."/>
            <person name="Stajich J.E."/>
            <person name="Bonito G."/>
        </authorList>
    </citation>
    <scope>NUCLEOTIDE SEQUENCE</scope>
    <source>
        <strain evidence="2">NVP60</strain>
    </source>
</reference>